<reference evidence="1" key="1">
    <citation type="submission" date="2010-04" db="EMBL/GenBank/DDBJ databases">
        <authorList>
            <person name="Reid K.E."/>
            <person name="Liao N."/>
            <person name="Chan S."/>
            <person name="Docking R."/>
            <person name="Taylor G."/>
            <person name="Moore R."/>
            <person name="Mayo M."/>
            <person name="Munro S."/>
            <person name="King J."/>
            <person name="Yanchuk A."/>
            <person name="Holt R."/>
            <person name="Jones S."/>
            <person name="Marra M."/>
            <person name="Ritland C.E."/>
            <person name="Ritland K."/>
            <person name="Bohlmann J."/>
        </authorList>
    </citation>
    <scope>NUCLEOTIDE SEQUENCE</scope>
    <source>
        <tissue evidence="1">Bud</tissue>
    </source>
</reference>
<sequence>MVGAVILLVLGYAIYIYVRTGRLPRLSDFQHPKERESLYTPLISYNSGSI</sequence>
<accession>D5AD03</accession>
<organism evidence="1">
    <name type="scientific">Picea sitchensis</name>
    <name type="common">Sitka spruce</name>
    <name type="synonym">Pinus sitchensis</name>
    <dbReference type="NCBI Taxonomy" id="3332"/>
    <lineage>
        <taxon>Eukaryota</taxon>
        <taxon>Viridiplantae</taxon>
        <taxon>Streptophyta</taxon>
        <taxon>Embryophyta</taxon>
        <taxon>Tracheophyta</taxon>
        <taxon>Spermatophyta</taxon>
        <taxon>Pinopsida</taxon>
        <taxon>Pinidae</taxon>
        <taxon>Conifers I</taxon>
        <taxon>Pinales</taxon>
        <taxon>Pinaceae</taxon>
        <taxon>Picea</taxon>
    </lineage>
</organism>
<dbReference type="AlphaFoldDB" id="D5AD03"/>
<dbReference type="EMBL" id="BT124149">
    <property type="protein sequence ID" value="ADE77422.1"/>
    <property type="molecule type" value="mRNA"/>
</dbReference>
<proteinExistence type="evidence at transcript level"/>
<name>D5AD03_PICSI</name>
<evidence type="ECO:0000313" key="1">
    <source>
        <dbReference type="EMBL" id="ADE77422.1"/>
    </source>
</evidence>
<protein>
    <submittedName>
        <fullName evidence="1">Uncharacterized protein</fullName>
    </submittedName>
</protein>